<evidence type="ECO:0000313" key="3">
    <source>
        <dbReference type="Proteomes" id="UP000279833"/>
    </source>
</evidence>
<dbReference type="Pfam" id="PF14529">
    <property type="entry name" value="Exo_endo_phos_2"/>
    <property type="match status" value="1"/>
</dbReference>
<dbReference type="Proteomes" id="UP000279833">
    <property type="component" value="Unassembled WGS sequence"/>
</dbReference>
<dbReference type="Gene3D" id="3.60.10.10">
    <property type="entry name" value="Endonuclease/exonuclease/phosphatase"/>
    <property type="match status" value="1"/>
</dbReference>
<dbReference type="PANTHER" id="PTHR33395:SF21">
    <property type="entry name" value="PERICARDIN"/>
    <property type="match status" value="1"/>
</dbReference>
<dbReference type="GO" id="GO:0007508">
    <property type="term" value="P:larval heart development"/>
    <property type="evidence" value="ECO:0007669"/>
    <property type="project" value="TreeGrafter"/>
</dbReference>
<evidence type="ECO:0000313" key="2">
    <source>
        <dbReference type="EMBL" id="VDP59124.1"/>
    </source>
</evidence>
<sequence length="221" mass="24632">MPQNISRVTLLKVYRLSSQANLKPNQSRLLKVVFKSSGERDLILHNGHRLKGSGAFVPKDLQLAGRAKRREAVKELQLRLDAGEKGPKNCKFSGCEASTDNDAEATLDETQSGRCLILGDFDAPMVDWENLRTKSPENSFEQELVDVVITCALVQHVEEATRYHADSEPFLLDLILTHYKDDIANLHYMPPLGKSGHAVLAFGFHITVNHEHASAHSRPNV</sequence>
<dbReference type="GO" id="GO:0003824">
    <property type="term" value="F:catalytic activity"/>
    <property type="evidence" value="ECO:0007669"/>
    <property type="project" value="InterPro"/>
</dbReference>
<dbReference type="InterPro" id="IPR005135">
    <property type="entry name" value="Endo/exonuclease/phosphatase"/>
</dbReference>
<reference evidence="4" key="1">
    <citation type="submission" date="2016-06" db="UniProtKB">
        <authorList>
            <consortium name="WormBaseParasite"/>
        </authorList>
    </citation>
    <scope>IDENTIFICATION</scope>
</reference>
<dbReference type="WBParaSite" id="SCUD_0001539801-mRNA-1">
    <property type="protein sequence ID" value="SCUD_0001539801-mRNA-1"/>
    <property type="gene ID" value="SCUD_0001539801"/>
</dbReference>
<protein>
    <submittedName>
        <fullName evidence="4">Endo/exonuclease/phosphatase domain-containing protein</fullName>
    </submittedName>
</protein>
<evidence type="ECO:0000313" key="4">
    <source>
        <dbReference type="WBParaSite" id="SCUD_0001539801-mRNA-1"/>
    </source>
</evidence>
<gene>
    <name evidence="2" type="ORF">SCUD_LOCUS15393</name>
</gene>
<name>A0A183KK34_9TREM</name>
<dbReference type="InterPro" id="IPR036691">
    <property type="entry name" value="Endo/exonu/phosph_ase_sf"/>
</dbReference>
<organism evidence="4">
    <name type="scientific">Schistosoma curassoni</name>
    <dbReference type="NCBI Taxonomy" id="6186"/>
    <lineage>
        <taxon>Eukaryota</taxon>
        <taxon>Metazoa</taxon>
        <taxon>Spiralia</taxon>
        <taxon>Lophotrochozoa</taxon>
        <taxon>Platyhelminthes</taxon>
        <taxon>Trematoda</taxon>
        <taxon>Digenea</taxon>
        <taxon>Strigeidida</taxon>
        <taxon>Schistosomatoidea</taxon>
        <taxon>Schistosomatidae</taxon>
        <taxon>Schistosoma</taxon>
    </lineage>
</organism>
<evidence type="ECO:0000259" key="1">
    <source>
        <dbReference type="Pfam" id="PF14529"/>
    </source>
</evidence>
<dbReference type="EMBL" id="UZAK01037574">
    <property type="protein sequence ID" value="VDP59124.1"/>
    <property type="molecule type" value="Genomic_DNA"/>
</dbReference>
<dbReference type="GO" id="GO:0031012">
    <property type="term" value="C:extracellular matrix"/>
    <property type="evidence" value="ECO:0007669"/>
    <property type="project" value="TreeGrafter"/>
</dbReference>
<feature type="domain" description="Endonuclease/exonuclease/phosphatase" evidence="1">
    <location>
        <begin position="100"/>
        <end position="198"/>
    </location>
</feature>
<dbReference type="GO" id="GO:0061343">
    <property type="term" value="P:cell adhesion involved in heart morphogenesis"/>
    <property type="evidence" value="ECO:0007669"/>
    <property type="project" value="TreeGrafter"/>
</dbReference>
<dbReference type="AlphaFoldDB" id="A0A183KK34"/>
<keyword evidence="3" id="KW-1185">Reference proteome</keyword>
<proteinExistence type="predicted"/>
<dbReference type="PANTHER" id="PTHR33395">
    <property type="entry name" value="TRANSCRIPTASE, PUTATIVE-RELATED-RELATED"/>
    <property type="match status" value="1"/>
</dbReference>
<accession>A0A183KK34</accession>
<reference evidence="2 3" key="2">
    <citation type="submission" date="2018-11" db="EMBL/GenBank/DDBJ databases">
        <authorList>
            <consortium name="Pathogen Informatics"/>
        </authorList>
    </citation>
    <scope>NUCLEOTIDE SEQUENCE [LARGE SCALE GENOMIC DNA]</scope>
    <source>
        <strain evidence="2">Dakar</strain>
        <strain evidence="3">Dakar, Senegal</strain>
    </source>
</reference>